<dbReference type="SMART" id="SM00382">
    <property type="entry name" value="AAA"/>
    <property type="match status" value="2"/>
</dbReference>
<keyword evidence="8" id="KW-1185">Reference proteome</keyword>
<dbReference type="GO" id="GO:0005737">
    <property type="term" value="C:cytoplasm"/>
    <property type="evidence" value="ECO:0007669"/>
    <property type="project" value="UniProtKB-SubCell"/>
</dbReference>
<evidence type="ECO:0000313" key="7">
    <source>
        <dbReference type="EMBL" id="RKP05627.1"/>
    </source>
</evidence>
<keyword evidence="4 5" id="KW-0067">ATP-binding</keyword>
<keyword evidence="2" id="KW-0963">Cytoplasm</keyword>
<evidence type="ECO:0000256" key="4">
    <source>
        <dbReference type="ARBA" id="ARBA00022840"/>
    </source>
</evidence>
<dbReference type="PANTHER" id="PTHR23077">
    <property type="entry name" value="AAA-FAMILY ATPASE"/>
    <property type="match status" value="1"/>
</dbReference>
<feature type="domain" description="AAA+ ATPase" evidence="6">
    <location>
        <begin position="60"/>
        <end position="192"/>
    </location>
</feature>
<dbReference type="STRING" id="78915.A0A4P9XIT6"/>
<gene>
    <name evidence="7" type="ORF">THASP1DRAFT_32539</name>
</gene>
<organism evidence="7 8">
    <name type="scientific">Thamnocephalis sphaerospora</name>
    <dbReference type="NCBI Taxonomy" id="78915"/>
    <lineage>
        <taxon>Eukaryota</taxon>
        <taxon>Fungi</taxon>
        <taxon>Fungi incertae sedis</taxon>
        <taxon>Zoopagomycota</taxon>
        <taxon>Zoopagomycotina</taxon>
        <taxon>Zoopagomycetes</taxon>
        <taxon>Zoopagales</taxon>
        <taxon>Sigmoideomycetaceae</taxon>
        <taxon>Thamnocephalis</taxon>
    </lineage>
</organism>
<evidence type="ECO:0000313" key="8">
    <source>
        <dbReference type="Proteomes" id="UP000271241"/>
    </source>
</evidence>
<evidence type="ECO:0000256" key="3">
    <source>
        <dbReference type="ARBA" id="ARBA00022741"/>
    </source>
</evidence>
<name>A0A4P9XIT6_9FUNG</name>
<dbReference type="InterPro" id="IPR003960">
    <property type="entry name" value="ATPase_AAA_CS"/>
</dbReference>
<dbReference type="Pfam" id="PF00004">
    <property type="entry name" value="AAA"/>
    <property type="match status" value="2"/>
</dbReference>
<dbReference type="GO" id="GO:0005524">
    <property type="term" value="F:ATP binding"/>
    <property type="evidence" value="ECO:0007669"/>
    <property type="project" value="UniProtKB-KW"/>
</dbReference>
<accession>A0A4P9XIT6</accession>
<dbReference type="FunFam" id="3.40.50.300:FF:001054">
    <property type="entry name" value="ATPase, AAA family, putative"/>
    <property type="match status" value="1"/>
</dbReference>
<dbReference type="InterPro" id="IPR003593">
    <property type="entry name" value="AAA+_ATPase"/>
</dbReference>
<protein>
    <submittedName>
        <fullName evidence="7">P-loop containing nucleoside triphosphate hydrolase protein</fullName>
    </submittedName>
</protein>
<proteinExistence type="inferred from homology"/>
<keyword evidence="7" id="KW-0378">Hydrolase</keyword>
<dbReference type="Pfam" id="PF17862">
    <property type="entry name" value="AAA_lid_3"/>
    <property type="match status" value="2"/>
</dbReference>
<evidence type="ECO:0000256" key="2">
    <source>
        <dbReference type="ARBA" id="ARBA00022490"/>
    </source>
</evidence>
<comment type="similarity">
    <text evidence="5">Belongs to the AAA ATPase family.</text>
</comment>
<dbReference type="AlphaFoldDB" id="A0A4P9XIT6"/>
<evidence type="ECO:0000256" key="5">
    <source>
        <dbReference type="RuleBase" id="RU003651"/>
    </source>
</evidence>
<dbReference type="InterPro" id="IPR027417">
    <property type="entry name" value="P-loop_NTPase"/>
</dbReference>
<evidence type="ECO:0000259" key="6">
    <source>
        <dbReference type="SMART" id="SM00382"/>
    </source>
</evidence>
<sequence>MEHADSGAALAWIDACYGQRGAMQVLADLFGLALGAAACSPTTNASAALADLPQLVESERSGSILLLGPSGVGKSYVVRELAKHFDAQLFCVDVASLMADHPGAVHVGLRQAVARAATHKRSVLVLDALESLFPCSVDDRDPTSFLATELLHALEDRQQAGLLVIGMASDRSRVDSAVLDAFLDHIELLQPSVAQRRQILERCCKEFVPLEHDELDRISRLSHGYVAADVAALCRVSAERALRSSAMHDAAGRLLVTADDFAASREHIVPSLVQRPGVRQGSDPVRWSDIGGLDSVKQQLVESAVWAYTRADAYKELGIQPPRGVLLYGPPGTGKTLLAKAVATESAANFISVSIPELIKGEVGESEKALKEIFHSAQQSAPCVVFLDELDAIFGSRDASGEVGQQLITQLMLELDALHETNDAKDNGATAASAVILLAATNHPEVIDPAILRSGRLDRLVYVPPPCLADRQHILMLHMNRTPFEDALRAQLLNDECLLEGYTGADIAATVRMAALHALRRAPASHDHCLVSTLIMRAPTVP</sequence>
<feature type="domain" description="AAA+ ATPase" evidence="6">
    <location>
        <begin position="321"/>
        <end position="467"/>
    </location>
</feature>
<dbReference type="InterPro" id="IPR050168">
    <property type="entry name" value="AAA_ATPase_domain"/>
</dbReference>
<dbReference type="OrthoDB" id="10254455at2759"/>
<dbReference type="SUPFAM" id="SSF52540">
    <property type="entry name" value="P-loop containing nucleoside triphosphate hydrolases"/>
    <property type="match status" value="2"/>
</dbReference>
<dbReference type="Proteomes" id="UP000271241">
    <property type="component" value="Unassembled WGS sequence"/>
</dbReference>
<dbReference type="Gene3D" id="1.10.8.60">
    <property type="match status" value="2"/>
</dbReference>
<evidence type="ECO:0000256" key="1">
    <source>
        <dbReference type="ARBA" id="ARBA00004496"/>
    </source>
</evidence>
<comment type="subcellular location">
    <subcellularLocation>
        <location evidence="1">Cytoplasm</location>
    </subcellularLocation>
</comment>
<dbReference type="Gene3D" id="3.40.50.300">
    <property type="entry name" value="P-loop containing nucleotide triphosphate hydrolases"/>
    <property type="match status" value="2"/>
</dbReference>
<dbReference type="GO" id="GO:0016887">
    <property type="term" value="F:ATP hydrolysis activity"/>
    <property type="evidence" value="ECO:0007669"/>
    <property type="project" value="InterPro"/>
</dbReference>
<dbReference type="PROSITE" id="PS00674">
    <property type="entry name" value="AAA"/>
    <property type="match status" value="1"/>
</dbReference>
<dbReference type="InterPro" id="IPR003959">
    <property type="entry name" value="ATPase_AAA_core"/>
</dbReference>
<keyword evidence="3 5" id="KW-0547">Nucleotide-binding</keyword>
<reference evidence="8" key="1">
    <citation type="journal article" date="2018" name="Nat. Microbiol.">
        <title>Leveraging single-cell genomics to expand the fungal tree of life.</title>
        <authorList>
            <person name="Ahrendt S.R."/>
            <person name="Quandt C.A."/>
            <person name="Ciobanu D."/>
            <person name="Clum A."/>
            <person name="Salamov A."/>
            <person name="Andreopoulos B."/>
            <person name="Cheng J.F."/>
            <person name="Woyke T."/>
            <person name="Pelin A."/>
            <person name="Henrissat B."/>
            <person name="Reynolds N.K."/>
            <person name="Benny G.L."/>
            <person name="Smith M.E."/>
            <person name="James T.Y."/>
            <person name="Grigoriev I.V."/>
        </authorList>
    </citation>
    <scope>NUCLEOTIDE SEQUENCE [LARGE SCALE GENOMIC DNA]</scope>
    <source>
        <strain evidence="8">RSA 1356</strain>
    </source>
</reference>
<dbReference type="InterPro" id="IPR041569">
    <property type="entry name" value="AAA_lid_3"/>
</dbReference>
<dbReference type="EMBL" id="KZ993075">
    <property type="protein sequence ID" value="RKP05627.1"/>
    <property type="molecule type" value="Genomic_DNA"/>
</dbReference>
<dbReference type="PANTHER" id="PTHR23077:SF27">
    <property type="entry name" value="ATPASE FAMILY GENE 2 PROTEIN HOMOLOG A"/>
    <property type="match status" value="1"/>
</dbReference>